<dbReference type="SUPFAM" id="SSF52777">
    <property type="entry name" value="CoA-dependent acyltransferases"/>
    <property type="match status" value="2"/>
</dbReference>
<accession>A0A839NC93</accession>
<dbReference type="Proteomes" id="UP000559182">
    <property type="component" value="Unassembled WGS sequence"/>
</dbReference>
<proteinExistence type="predicted"/>
<evidence type="ECO:0000313" key="1">
    <source>
        <dbReference type="EMBL" id="MBB2893256.1"/>
    </source>
</evidence>
<reference evidence="1 2" key="1">
    <citation type="submission" date="2020-08" db="EMBL/GenBank/DDBJ databases">
        <title>Sequencing the genomes of 1000 actinobacteria strains.</title>
        <authorList>
            <person name="Klenk H.-P."/>
        </authorList>
    </citation>
    <scope>NUCLEOTIDE SEQUENCE [LARGE SCALE GENOMIC DNA]</scope>
    <source>
        <strain evidence="1 2">DSM 105369</strain>
    </source>
</reference>
<dbReference type="Gene3D" id="3.30.559.10">
    <property type="entry name" value="Chloramphenicol acetyltransferase-like domain"/>
    <property type="match status" value="1"/>
</dbReference>
<dbReference type="AlphaFoldDB" id="A0A839NC93"/>
<evidence type="ECO:0008006" key="3">
    <source>
        <dbReference type="Google" id="ProtNLM"/>
    </source>
</evidence>
<evidence type="ECO:0000313" key="2">
    <source>
        <dbReference type="Proteomes" id="UP000559182"/>
    </source>
</evidence>
<dbReference type="EMBL" id="JACHVQ010000002">
    <property type="protein sequence ID" value="MBB2893256.1"/>
    <property type="molecule type" value="Genomic_DNA"/>
</dbReference>
<protein>
    <recommendedName>
        <fullName evidence="3">Condensation domain-containing protein</fullName>
    </recommendedName>
</protein>
<gene>
    <name evidence="1" type="ORF">FHU39_003274</name>
</gene>
<organism evidence="1 2">
    <name type="scientific">Flexivirga oryzae</name>
    <dbReference type="NCBI Taxonomy" id="1794944"/>
    <lineage>
        <taxon>Bacteria</taxon>
        <taxon>Bacillati</taxon>
        <taxon>Actinomycetota</taxon>
        <taxon>Actinomycetes</taxon>
        <taxon>Micrococcales</taxon>
        <taxon>Dermacoccaceae</taxon>
        <taxon>Flexivirga</taxon>
    </lineage>
</organism>
<dbReference type="RefSeq" id="WP_221185560.1">
    <property type="nucleotide sequence ID" value="NZ_JACHVQ010000002.1"/>
</dbReference>
<sequence>MQTDREGCMMRESPIVVGSKIRSRQPMTDTQIRMFISQGAACYRLPFAYALHGDEHDIASLTARVHRMLTAHPGLASTFEYDGRGFFRTARPDLIRHAVVTDAGPVESLFSFCADESHIPPLGPNALPVTAFRCTVGGQAHLVLEFHHIAVDGIGAVAVEESLFPSGGGTVVEDAERIRLVYEHVAAAEKKWPRRPAVATLPLPGGGPPAHGPELGRLRVDVATSSIADLARRHRSFPRVAIQAAFEEWLHTVAAGSSYVWVSSWRYTLGIREVVANLPVLVVEEAGPHEDLRSRCTDLMLRTADPVLEPSTAVAATADVVFSYEDFRYRTGRFISVDTYPRFALYARAVVDEGTTTIHLEFDRSRVDEQLARSLLAHLDETLTA</sequence>
<dbReference type="InterPro" id="IPR023213">
    <property type="entry name" value="CAT-like_dom_sf"/>
</dbReference>
<name>A0A839NC93_9MICO</name>
<keyword evidence="2" id="KW-1185">Reference proteome</keyword>
<comment type="caution">
    <text evidence="1">The sequence shown here is derived from an EMBL/GenBank/DDBJ whole genome shotgun (WGS) entry which is preliminary data.</text>
</comment>